<dbReference type="RefSeq" id="WP_188951543.1">
    <property type="nucleotide sequence ID" value="NZ_BMIB01000002.1"/>
</dbReference>
<protein>
    <submittedName>
        <fullName evidence="2">Uncharacterized protein</fullName>
    </submittedName>
</protein>
<evidence type="ECO:0000313" key="3">
    <source>
        <dbReference type="Proteomes" id="UP000627292"/>
    </source>
</evidence>
<reference evidence="2" key="2">
    <citation type="submission" date="2020-09" db="EMBL/GenBank/DDBJ databases">
        <authorList>
            <person name="Sun Q."/>
            <person name="Zhou Y."/>
        </authorList>
    </citation>
    <scope>NUCLEOTIDE SEQUENCE</scope>
    <source>
        <strain evidence="2">CGMCC 1.15290</strain>
    </source>
</reference>
<comment type="caution">
    <text evidence="2">The sequence shown here is derived from an EMBL/GenBank/DDBJ whole genome shotgun (WGS) entry which is preliminary data.</text>
</comment>
<dbReference type="Proteomes" id="UP000627292">
    <property type="component" value="Unassembled WGS sequence"/>
</dbReference>
<reference evidence="2" key="1">
    <citation type="journal article" date="2014" name="Int. J. Syst. Evol. Microbiol.">
        <title>Complete genome sequence of Corynebacterium casei LMG S-19264T (=DSM 44701T), isolated from a smear-ripened cheese.</title>
        <authorList>
            <consortium name="US DOE Joint Genome Institute (JGI-PGF)"/>
            <person name="Walter F."/>
            <person name="Albersmeier A."/>
            <person name="Kalinowski J."/>
            <person name="Ruckert C."/>
        </authorList>
    </citation>
    <scope>NUCLEOTIDE SEQUENCE</scope>
    <source>
        <strain evidence="2">CGMCC 1.15290</strain>
    </source>
</reference>
<dbReference type="AlphaFoldDB" id="A0A917MUE1"/>
<keyword evidence="3" id="KW-1185">Reference proteome</keyword>
<sequence>MESMNLDGLEVISVDYENDNLPKAVKELRPAVYKDGTDYCAIIGPDPQAGVSGCGATPADALNDWNAKLPERISSPKPDDELAQEMTDALSLRKDDVW</sequence>
<proteinExistence type="predicted"/>
<organism evidence="2 3">
    <name type="scientific">Filimonas zeae</name>
    <dbReference type="NCBI Taxonomy" id="1737353"/>
    <lineage>
        <taxon>Bacteria</taxon>
        <taxon>Pseudomonadati</taxon>
        <taxon>Bacteroidota</taxon>
        <taxon>Chitinophagia</taxon>
        <taxon>Chitinophagales</taxon>
        <taxon>Chitinophagaceae</taxon>
        <taxon>Filimonas</taxon>
    </lineage>
</organism>
<dbReference type="EMBL" id="BMIB01000002">
    <property type="protein sequence ID" value="GGH64391.1"/>
    <property type="molecule type" value="Genomic_DNA"/>
</dbReference>
<accession>A0A917MUE1</accession>
<evidence type="ECO:0000256" key="1">
    <source>
        <dbReference type="SAM" id="MobiDB-lite"/>
    </source>
</evidence>
<name>A0A917MUE1_9BACT</name>
<feature type="region of interest" description="Disordered" evidence="1">
    <location>
        <begin position="70"/>
        <end position="98"/>
    </location>
</feature>
<gene>
    <name evidence="2" type="ORF">GCM10011379_16390</name>
</gene>
<evidence type="ECO:0000313" key="2">
    <source>
        <dbReference type="EMBL" id="GGH64391.1"/>
    </source>
</evidence>